<keyword evidence="4" id="KW-1185">Reference proteome</keyword>
<feature type="domain" description="Nephrocystin 3-like N-terminal" evidence="2">
    <location>
        <begin position="266"/>
        <end position="421"/>
    </location>
</feature>
<dbReference type="PANTHER" id="PTHR10039:SF14">
    <property type="entry name" value="NACHT DOMAIN-CONTAINING PROTEIN"/>
    <property type="match status" value="1"/>
</dbReference>
<dbReference type="Pfam" id="PF24883">
    <property type="entry name" value="NPHP3_N"/>
    <property type="match status" value="1"/>
</dbReference>
<dbReference type="Gene3D" id="3.40.50.300">
    <property type="entry name" value="P-loop containing nucleotide triphosphate hydrolases"/>
    <property type="match status" value="1"/>
</dbReference>
<accession>A0AAD6SWB9</accession>
<comment type="caution">
    <text evidence="3">The sequence shown here is derived from an EMBL/GenBank/DDBJ whole genome shotgun (WGS) entry which is preliminary data.</text>
</comment>
<dbReference type="InterPro" id="IPR056884">
    <property type="entry name" value="NPHP3-like_N"/>
</dbReference>
<dbReference type="PANTHER" id="PTHR10039">
    <property type="entry name" value="AMELOGENIN"/>
    <property type="match status" value="1"/>
</dbReference>
<dbReference type="EMBL" id="JARJCM010000068">
    <property type="protein sequence ID" value="KAJ7032967.1"/>
    <property type="molecule type" value="Genomic_DNA"/>
</dbReference>
<evidence type="ECO:0000313" key="4">
    <source>
        <dbReference type="Proteomes" id="UP001218188"/>
    </source>
</evidence>
<dbReference type="AlphaFoldDB" id="A0AAD6SWB9"/>
<name>A0AAD6SWB9_9AGAR</name>
<organism evidence="3 4">
    <name type="scientific">Mycena alexandri</name>
    <dbReference type="NCBI Taxonomy" id="1745969"/>
    <lineage>
        <taxon>Eukaryota</taxon>
        <taxon>Fungi</taxon>
        <taxon>Dikarya</taxon>
        <taxon>Basidiomycota</taxon>
        <taxon>Agaricomycotina</taxon>
        <taxon>Agaricomycetes</taxon>
        <taxon>Agaricomycetidae</taxon>
        <taxon>Agaricales</taxon>
        <taxon>Marasmiineae</taxon>
        <taxon>Mycenaceae</taxon>
        <taxon>Mycena</taxon>
    </lineage>
</organism>
<evidence type="ECO:0000313" key="3">
    <source>
        <dbReference type="EMBL" id="KAJ7032967.1"/>
    </source>
</evidence>
<dbReference type="InterPro" id="IPR027417">
    <property type="entry name" value="P-loop_NTPase"/>
</dbReference>
<evidence type="ECO:0000259" key="2">
    <source>
        <dbReference type="Pfam" id="PF24883"/>
    </source>
</evidence>
<evidence type="ECO:0000256" key="1">
    <source>
        <dbReference type="ARBA" id="ARBA00022737"/>
    </source>
</evidence>
<keyword evidence="1" id="KW-0677">Repeat</keyword>
<dbReference type="SUPFAM" id="SSF52540">
    <property type="entry name" value="P-loop containing nucleoside triphosphate hydrolases"/>
    <property type="match status" value="1"/>
</dbReference>
<protein>
    <recommendedName>
        <fullName evidence="2">Nephrocystin 3-like N-terminal domain-containing protein</fullName>
    </recommendedName>
</protein>
<sequence length="536" mass="59992">MFSGTGFQVNGGTFYHVNGDVNLQTQGHHQDLSIQSVNTPAPVQLEGGGPGASQQRLAIENRHARPGLWPHNDGAGIRPESGLTTWGMRHNTAIPRQAPYDVSLRPRHIAIFSNEPLLDSAPSMTSGGWPRSHPTPELHYPPHRTSLSDHFPPHPQYLYPHATDDFQSGREFNYPHPDYEAAQNIPVYTSNERGYSAPYSNSPNPPPSFQGGTYISAQSVHNRQGDTGIQILHRSVALEALYDSADSFPQPQCHPETRTEMLANLYSWLTGHDTAHPICWLHGPAGAGKSAIMQSLSRQLKVVGRLGGAFFFKRDHPTRGNAKVLFATLGYQLGLNSRDWKVLISEIVELDPSIVGREMEVQLQRLIVEPCRSLTNSPPSILLIDGLDECQHESVQSEILCLIRKAACQYPTRLRFLVASRPEAAISETVEDPMFDGLLDHLNIRQSFDDVQTYLQDEFARIHREHRHTMGSILTPWPSPDILDSLVENSSGYFVYASTVIKFVDDKWFRPTERLNDVLNLRSDAPFKALDQLYIH</sequence>
<proteinExistence type="predicted"/>
<reference evidence="3" key="1">
    <citation type="submission" date="2023-03" db="EMBL/GenBank/DDBJ databases">
        <title>Massive genome expansion in bonnet fungi (Mycena s.s.) driven by repeated elements and novel gene families across ecological guilds.</title>
        <authorList>
            <consortium name="Lawrence Berkeley National Laboratory"/>
            <person name="Harder C.B."/>
            <person name="Miyauchi S."/>
            <person name="Viragh M."/>
            <person name="Kuo A."/>
            <person name="Thoen E."/>
            <person name="Andreopoulos B."/>
            <person name="Lu D."/>
            <person name="Skrede I."/>
            <person name="Drula E."/>
            <person name="Henrissat B."/>
            <person name="Morin E."/>
            <person name="Kohler A."/>
            <person name="Barry K."/>
            <person name="LaButti K."/>
            <person name="Morin E."/>
            <person name="Salamov A."/>
            <person name="Lipzen A."/>
            <person name="Mereny Z."/>
            <person name="Hegedus B."/>
            <person name="Baldrian P."/>
            <person name="Stursova M."/>
            <person name="Weitz H."/>
            <person name="Taylor A."/>
            <person name="Grigoriev I.V."/>
            <person name="Nagy L.G."/>
            <person name="Martin F."/>
            <person name="Kauserud H."/>
        </authorList>
    </citation>
    <scope>NUCLEOTIDE SEQUENCE</scope>
    <source>
        <strain evidence="3">CBHHK200</strain>
    </source>
</reference>
<gene>
    <name evidence="3" type="ORF">C8F04DRAFT_1039838</name>
</gene>
<feature type="non-terminal residue" evidence="3">
    <location>
        <position position="536"/>
    </location>
</feature>
<dbReference type="Proteomes" id="UP001218188">
    <property type="component" value="Unassembled WGS sequence"/>
</dbReference>